<dbReference type="EMBL" id="MPLS01000045">
    <property type="protein sequence ID" value="ORI97110.1"/>
    <property type="molecule type" value="Genomic_DNA"/>
</dbReference>
<dbReference type="PROSITE" id="PS51197">
    <property type="entry name" value="HTH_RRF2_2"/>
    <property type="match status" value="1"/>
</dbReference>
<gene>
    <name evidence="1" type="ORF">BMR96_08905</name>
</gene>
<dbReference type="RefSeq" id="WP_080519585.1">
    <property type="nucleotide sequence ID" value="NZ_MPLS01000045.1"/>
</dbReference>
<dbReference type="Gene3D" id="1.10.10.10">
    <property type="entry name" value="Winged helix-like DNA-binding domain superfamily/Winged helix DNA-binding domain"/>
    <property type="match status" value="1"/>
</dbReference>
<dbReference type="NCBIfam" id="TIGR00738">
    <property type="entry name" value="rrf2_super"/>
    <property type="match status" value="1"/>
</dbReference>
<evidence type="ECO:0000313" key="2">
    <source>
        <dbReference type="Proteomes" id="UP000192288"/>
    </source>
</evidence>
<evidence type="ECO:0000313" key="1">
    <source>
        <dbReference type="EMBL" id="ORI97110.1"/>
    </source>
</evidence>
<sequence length="175" mass="19695">MKMSSAVEQSLVVLVMLELQKDHAPVKSYLLSNRLQVSESYLKKTMRKLVVAGIVDAIASKEGGFKLARPIANITLLDVYQAIEGDGSFIHSTQLADRIFLNQKSDKPVEDVQEVLNVAITDVLTTFSEAEQDFKKRLKSYTIANLLQHVNVDEFGEIDWRQNIDKVDCKIKPNT</sequence>
<comment type="caution">
    <text evidence="1">The sequence shown here is derived from an EMBL/GenBank/DDBJ whole genome shotgun (WGS) entry which is preliminary data.</text>
</comment>
<proteinExistence type="predicted"/>
<name>A0A1X0VBR8_LEUPS</name>
<dbReference type="Proteomes" id="UP000192288">
    <property type="component" value="Unassembled WGS sequence"/>
</dbReference>
<dbReference type="AlphaFoldDB" id="A0A1X0VBR8"/>
<dbReference type="InterPro" id="IPR000944">
    <property type="entry name" value="Tscrpt_reg_Rrf2"/>
</dbReference>
<dbReference type="InterPro" id="IPR036388">
    <property type="entry name" value="WH-like_DNA-bd_sf"/>
</dbReference>
<reference evidence="1 2" key="1">
    <citation type="journal article" date="2017" name="Front. Microbiol.">
        <title>Genomic Characterization of Dairy Associated Leuconostoc Species and Diversity of Leuconostocs in Undefined Mixed Mesophilic Starter Cultures.</title>
        <authorList>
            <person name="Frantzen C.A."/>
            <person name="Kot W."/>
            <person name="Pedersen T.B."/>
            <person name="Ardo Y.M."/>
            <person name="Broadbent J.R."/>
            <person name="Neve H."/>
            <person name="Hansen L.H."/>
            <person name="Dal Bello F."/>
            <person name="Ostlie H.M."/>
            <person name="Kleppen H.P."/>
            <person name="Vogensen F.K."/>
            <person name="Holo H."/>
        </authorList>
    </citation>
    <scope>NUCLEOTIDE SEQUENCE [LARGE SCALE GENOMIC DNA]</scope>
    <source>
        <strain evidence="1 2">LMGCF08</strain>
    </source>
</reference>
<dbReference type="PANTHER" id="PTHR33221">
    <property type="entry name" value="WINGED HELIX-TURN-HELIX TRANSCRIPTIONAL REGULATOR, RRF2 FAMILY"/>
    <property type="match status" value="1"/>
</dbReference>
<dbReference type="PANTHER" id="PTHR33221:SF15">
    <property type="entry name" value="HTH-TYPE TRANSCRIPTIONAL REGULATOR YWGB-RELATED"/>
    <property type="match status" value="1"/>
</dbReference>
<dbReference type="Pfam" id="PF02082">
    <property type="entry name" value="Rrf2"/>
    <property type="match status" value="1"/>
</dbReference>
<dbReference type="GO" id="GO:0005829">
    <property type="term" value="C:cytosol"/>
    <property type="evidence" value="ECO:0007669"/>
    <property type="project" value="TreeGrafter"/>
</dbReference>
<dbReference type="GO" id="GO:0003700">
    <property type="term" value="F:DNA-binding transcription factor activity"/>
    <property type="evidence" value="ECO:0007669"/>
    <property type="project" value="TreeGrafter"/>
</dbReference>
<accession>A0A1X0VBR8</accession>
<protein>
    <submittedName>
        <fullName evidence="1">Rrf2 family transcriptional regulator</fullName>
    </submittedName>
</protein>
<organism evidence="1 2">
    <name type="scientific">Leuconostoc pseudomesenteroides</name>
    <dbReference type="NCBI Taxonomy" id="33968"/>
    <lineage>
        <taxon>Bacteria</taxon>
        <taxon>Bacillati</taxon>
        <taxon>Bacillota</taxon>
        <taxon>Bacilli</taxon>
        <taxon>Lactobacillales</taxon>
        <taxon>Lactobacillaceae</taxon>
        <taxon>Leuconostoc</taxon>
    </lineage>
</organism>
<dbReference type="SUPFAM" id="SSF46785">
    <property type="entry name" value="Winged helix' DNA-binding domain"/>
    <property type="match status" value="1"/>
</dbReference>
<dbReference type="STRING" id="33968.BMS77_09660"/>
<dbReference type="InterPro" id="IPR036390">
    <property type="entry name" value="WH_DNA-bd_sf"/>
</dbReference>